<feature type="binding site" evidence="11">
    <location>
        <position position="303"/>
    </location>
    <ligand>
        <name>FAD</name>
        <dbReference type="ChEBI" id="CHEBI:57692"/>
    </ligand>
</feature>
<comment type="function">
    <text evidence="14">Catalyzes the reduction of glutathione disulfide (GSSG) to reduced glutathione (GSH).</text>
</comment>
<dbReference type="GO" id="GO:0034599">
    <property type="term" value="P:cellular response to oxidative stress"/>
    <property type="evidence" value="ECO:0007669"/>
    <property type="project" value="TreeGrafter"/>
</dbReference>
<dbReference type="SUPFAM" id="SSF51905">
    <property type="entry name" value="FAD/NAD(P)-binding domain"/>
    <property type="match status" value="1"/>
</dbReference>
<name>A0A248JWE4_9PROT</name>
<dbReference type="NCBIfam" id="NF004776">
    <property type="entry name" value="PRK06116.1"/>
    <property type="match status" value="1"/>
</dbReference>
<feature type="domain" description="Pyridine nucleotide-disulphide oxidoreductase dimerisation" evidence="15">
    <location>
        <begin position="338"/>
        <end position="446"/>
    </location>
</feature>
<dbReference type="PANTHER" id="PTHR42737">
    <property type="entry name" value="GLUTATHIONE REDUCTASE"/>
    <property type="match status" value="1"/>
</dbReference>
<dbReference type="Pfam" id="PF02852">
    <property type="entry name" value="Pyr_redox_dim"/>
    <property type="match status" value="1"/>
</dbReference>
<dbReference type="Pfam" id="PF07992">
    <property type="entry name" value="Pyr_redox_2"/>
    <property type="match status" value="1"/>
</dbReference>
<dbReference type="KEGG" id="nao:Y958_18095"/>
<feature type="active site" description="Proton acceptor" evidence="10">
    <location>
        <position position="436"/>
    </location>
</feature>
<evidence type="ECO:0000256" key="13">
    <source>
        <dbReference type="RuleBase" id="RU003691"/>
    </source>
</evidence>
<dbReference type="GO" id="GO:0004362">
    <property type="term" value="F:glutathione-disulfide reductase (NADPH) activity"/>
    <property type="evidence" value="ECO:0007669"/>
    <property type="project" value="UniProtKB-EC"/>
</dbReference>
<dbReference type="Gene3D" id="3.50.50.60">
    <property type="entry name" value="FAD/NAD(P)-binding domain"/>
    <property type="match status" value="2"/>
</dbReference>
<dbReference type="PROSITE" id="PS00076">
    <property type="entry name" value="PYRIDINE_REDOX_1"/>
    <property type="match status" value="1"/>
</dbReference>
<evidence type="ECO:0000259" key="16">
    <source>
        <dbReference type="Pfam" id="PF07992"/>
    </source>
</evidence>
<keyword evidence="4 11" id="KW-0274">FAD</keyword>
<dbReference type="Gene3D" id="3.30.390.30">
    <property type="match status" value="1"/>
</dbReference>
<dbReference type="GO" id="GO:0045454">
    <property type="term" value="P:cell redox homeostasis"/>
    <property type="evidence" value="ECO:0007669"/>
    <property type="project" value="InterPro"/>
</dbReference>
<dbReference type="Proteomes" id="UP000197153">
    <property type="component" value="Chromosome 2"/>
</dbReference>
<feature type="binding site" evidence="11">
    <location>
        <position position="52"/>
    </location>
    <ligand>
        <name>FAD</name>
        <dbReference type="ChEBI" id="CHEBI:57692"/>
    </ligand>
</feature>
<feature type="binding site" evidence="11">
    <location>
        <position position="262"/>
    </location>
    <ligand>
        <name>NAD(+)</name>
        <dbReference type="ChEBI" id="CHEBI:57540"/>
    </ligand>
</feature>
<keyword evidence="6 13" id="KW-0560">Oxidoreductase</keyword>
<evidence type="ECO:0000256" key="4">
    <source>
        <dbReference type="ARBA" id="ARBA00022827"/>
    </source>
</evidence>
<gene>
    <name evidence="17" type="primary">gor</name>
    <name evidence="17" type="ORF">Y958_18095</name>
</gene>
<feature type="binding site" evidence="11">
    <location>
        <begin position="175"/>
        <end position="182"/>
    </location>
    <ligand>
        <name>NAD(+)</name>
        <dbReference type="ChEBI" id="CHEBI:57540"/>
    </ligand>
</feature>
<dbReference type="NCBIfam" id="TIGR01424">
    <property type="entry name" value="gluta_reduc_2"/>
    <property type="match status" value="1"/>
</dbReference>
<evidence type="ECO:0000256" key="10">
    <source>
        <dbReference type="PIRSR" id="PIRSR000350-2"/>
    </source>
</evidence>
<protein>
    <recommendedName>
        <fullName evidence="14">Glutathione reductase</fullName>
        <shortName evidence="14">GRase</shortName>
        <ecNumber evidence="14">1.8.1.7</ecNumber>
    </recommendedName>
</protein>
<comment type="cofactor">
    <cofactor evidence="11">
        <name>FAD</name>
        <dbReference type="ChEBI" id="CHEBI:57692"/>
    </cofactor>
    <text evidence="11">Binds 1 FAD per subunit.</text>
</comment>
<dbReference type="InterPro" id="IPR006324">
    <property type="entry name" value="GSHR"/>
</dbReference>
<evidence type="ECO:0000256" key="5">
    <source>
        <dbReference type="ARBA" id="ARBA00022857"/>
    </source>
</evidence>
<dbReference type="InterPro" id="IPR016156">
    <property type="entry name" value="FAD/NAD-linked_Rdtase_dimer_sf"/>
</dbReference>
<evidence type="ECO:0000256" key="14">
    <source>
        <dbReference type="RuleBase" id="RU365040"/>
    </source>
</evidence>
<dbReference type="GO" id="GO:0005829">
    <property type="term" value="C:cytosol"/>
    <property type="evidence" value="ECO:0007669"/>
    <property type="project" value="TreeGrafter"/>
</dbReference>
<evidence type="ECO:0000256" key="9">
    <source>
        <dbReference type="ARBA" id="ARBA00049142"/>
    </source>
</evidence>
<dbReference type="InterPro" id="IPR012999">
    <property type="entry name" value="Pyr_OxRdtase_I_AS"/>
</dbReference>
<evidence type="ECO:0000256" key="1">
    <source>
        <dbReference type="ARBA" id="ARBA00007532"/>
    </source>
</evidence>
<dbReference type="GO" id="GO:0050661">
    <property type="term" value="F:NADP binding"/>
    <property type="evidence" value="ECO:0007669"/>
    <property type="project" value="InterPro"/>
</dbReference>
<dbReference type="SUPFAM" id="SSF55424">
    <property type="entry name" value="FAD/NAD-linked reductases, dimerisation (C-terminal) domain"/>
    <property type="match status" value="1"/>
</dbReference>
<keyword evidence="3 13" id="KW-0285">Flavoprotein</keyword>
<dbReference type="PRINTS" id="PR00411">
    <property type="entry name" value="PNDRDTASEI"/>
</dbReference>
<keyword evidence="18" id="KW-1185">Reference proteome</keyword>
<feature type="domain" description="FAD/NAD(P)-binding" evidence="16">
    <location>
        <begin position="7"/>
        <end position="318"/>
    </location>
</feature>
<evidence type="ECO:0000256" key="3">
    <source>
        <dbReference type="ARBA" id="ARBA00022630"/>
    </source>
</evidence>
<evidence type="ECO:0000256" key="8">
    <source>
        <dbReference type="ARBA" id="ARBA00023284"/>
    </source>
</evidence>
<keyword evidence="8 13" id="KW-0676">Redox-active center</keyword>
<keyword evidence="11" id="KW-0520">NAD</keyword>
<accession>A0A248JWE4</accession>
<evidence type="ECO:0000313" key="17">
    <source>
        <dbReference type="EMBL" id="ASG22811.1"/>
    </source>
</evidence>
<dbReference type="InterPro" id="IPR023753">
    <property type="entry name" value="FAD/NAD-binding_dom"/>
</dbReference>
<evidence type="ECO:0000256" key="7">
    <source>
        <dbReference type="ARBA" id="ARBA00023157"/>
    </source>
</evidence>
<proteinExistence type="inferred from homology"/>
<comment type="subunit">
    <text evidence="2">Homodimer.</text>
</comment>
<dbReference type="PANTHER" id="PTHR42737:SF2">
    <property type="entry name" value="GLUTATHIONE REDUCTASE"/>
    <property type="match status" value="1"/>
</dbReference>
<dbReference type="InterPro" id="IPR004099">
    <property type="entry name" value="Pyr_nucl-diS_OxRdtase_dimer"/>
</dbReference>
<dbReference type="PIRSF" id="PIRSF000350">
    <property type="entry name" value="Mercury_reductase_MerA"/>
    <property type="match status" value="1"/>
</dbReference>
<evidence type="ECO:0000313" key="18">
    <source>
        <dbReference type="Proteomes" id="UP000197153"/>
    </source>
</evidence>
<organism evidence="17 18">
    <name type="scientific">Nitrospirillum viridazoti CBAmc</name>
    <dbReference type="NCBI Taxonomy" id="1441467"/>
    <lineage>
        <taxon>Bacteria</taxon>
        <taxon>Pseudomonadati</taxon>
        <taxon>Pseudomonadota</taxon>
        <taxon>Alphaproteobacteria</taxon>
        <taxon>Rhodospirillales</taxon>
        <taxon>Azospirillaceae</taxon>
        <taxon>Nitrospirillum</taxon>
        <taxon>Nitrospirillum viridazoti</taxon>
    </lineage>
</organism>
<dbReference type="RefSeq" id="WP_088873359.1">
    <property type="nucleotide sequence ID" value="NZ_CP022111.1"/>
</dbReference>
<comment type="similarity">
    <text evidence="1 13">Belongs to the class-I pyridine nucleotide-disulfide oxidoreductase family.</text>
</comment>
<dbReference type="InterPro" id="IPR046952">
    <property type="entry name" value="GSHR/TRXR-like"/>
</dbReference>
<evidence type="ECO:0000256" key="6">
    <source>
        <dbReference type="ARBA" id="ARBA00023002"/>
    </source>
</evidence>
<dbReference type="PRINTS" id="PR00368">
    <property type="entry name" value="FADPNR"/>
</dbReference>
<feature type="disulfide bond" description="Redox-active" evidence="12">
    <location>
        <begin position="43"/>
        <end position="48"/>
    </location>
</feature>
<dbReference type="EC" id="1.8.1.7" evidence="14"/>
<dbReference type="GO" id="GO:0006749">
    <property type="term" value="P:glutathione metabolic process"/>
    <property type="evidence" value="ECO:0007669"/>
    <property type="project" value="InterPro"/>
</dbReference>
<dbReference type="InterPro" id="IPR001100">
    <property type="entry name" value="Pyr_nuc-diS_OxRdtase"/>
</dbReference>
<dbReference type="EMBL" id="CP022111">
    <property type="protein sequence ID" value="ASG22811.1"/>
    <property type="molecule type" value="Genomic_DNA"/>
</dbReference>
<evidence type="ECO:0000256" key="12">
    <source>
        <dbReference type="PIRSR" id="PIRSR000350-4"/>
    </source>
</evidence>
<keyword evidence="5 14" id="KW-0521">NADP</keyword>
<evidence type="ECO:0000259" key="15">
    <source>
        <dbReference type="Pfam" id="PF02852"/>
    </source>
</evidence>
<keyword evidence="11" id="KW-0547">Nucleotide-binding</keyword>
<dbReference type="InterPro" id="IPR036188">
    <property type="entry name" value="FAD/NAD-bd_sf"/>
</dbReference>
<sequence length="454" mass="49300">MAAYDYDLFTIGAGSGGVRASRIAAGHGARVAVAEERYLGGTCVNVGCVPKKFLVYAAQYSAGFQDAAGYGWDVEARDHDWRRLIASKDAEITRLNGIYRRLLENSGATIFEARATIVDEHTVDVGGKRVTAERILIATGGWPELPEKPGVRDYAITSNEVFHLDKRPEHIAIVGAGYIATEFAGVFNGLGSRTTQIYRGDKLLRGFDEDVRDFLGAEMVKAGVDLRPSTTIERLEKTGRCLVASLSDGTTLELDAVLYATGRRPNVRGLGLERVGVQLNERGAIKVDDQYRTTVPNIYALGDVTDRVNLTPVATAEGHVLADTLYGNKPRSVNYHNIPTAVFSIPPVATCGMTEEQARAVYPAVDIYRTNFKPMKHTISGRDQRMLMKLVVERASDRVVGCHLVGDDTPEMIQGVAVAMNAGATKAVFDSTIGLHPTAAEEFVTLRTKVPDPV</sequence>
<dbReference type="GO" id="GO:0050660">
    <property type="term" value="F:flavin adenine dinucleotide binding"/>
    <property type="evidence" value="ECO:0007669"/>
    <property type="project" value="InterPro"/>
</dbReference>
<comment type="catalytic activity">
    <reaction evidence="9 14">
        <text>2 glutathione + NADP(+) = glutathione disulfide + NADPH + H(+)</text>
        <dbReference type="Rhea" id="RHEA:11740"/>
        <dbReference type="ChEBI" id="CHEBI:15378"/>
        <dbReference type="ChEBI" id="CHEBI:57783"/>
        <dbReference type="ChEBI" id="CHEBI:57925"/>
        <dbReference type="ChEBI" id="CHEBI:58297"/>
        <dbReference type="ChEBI" id="CHEBI:58349"/>
        <dbReference type="EC" id="1.8.1.7"/>
    </reaction>
</comment>
<evidence type="ECO:0000256" key="11">
    <source>
        <dbReference type="PIRSR" id="PIRSR000350-3"/>
    </source>
</evidence>
<evidence type="ECO:0000256" key="2">
    <source>
        <dbReference type="ARBA" id="ARBA00011738"/>
    </source>
</evidence>
<reference evidence="17 18" key="1">
    <citation type="submission" date="2017-06" db="EMBL/GenBank/DDBJ databases">
        <title>Complete genome sequence of Nitrospirillum amazonense strain CBAmC, an endophytic nitrogen-fixing and plant growth-promoting bacterium, isolated from sugarcane.</title>
        <authorList>
            <person name="Schwab S."/>
            <person name="dos Santos Teixeira K.R."/>
            <person name="Simoes Araujo J.L."/>
            <person name="Soares Vidal M."/>
            <person name="Borges de Freitas H.R."/>
            <person name="Rivello Crivelaro A.L."/>
            <person name="Bueno de Camargo Nunes A."/>
            <person name="dos Santos C.M."/>
            <person name="Palmeira da Silva Rosa D."/>
            <person name="da Silva Padilha D."/>
            <person name="da Silva E."/>
            <person name="Araujo Terra L."/>
            <person name="Soares Mendes V."/>
            <person name="Farinelli L."/>
            <person name="Magalhaes Cruz L."/>
            <person name="Baldani J.I."/>
        </authorList>
    </citation>
    <scope>NUCLEOTIDE SEQUENCE [LARGE SCALE GENOMIC DNA]</scope>
    <source>
        <strain evidence="17 18">CBAmC</strain>
    </source>
</reference>
<keyword evidence="7" id="KW-1015">Disulfide bond</keyword>
<dbReference type="AlphaFoldDB" id="A0A248JWE4"/>